<evidence type="ECO:0000256" key="4">
    <source>
        <dbReference type="ARBA" id="ARBA00023136"/>
    </source>
</evidence>
<dbReference type="AlphaFoldDB" id="A0A4V2UNV1"/>
<evidence type="ECO:0000256" key="2">
    <source>
        <dbReference type="ARBA" id="ARBA00022692"/>
    </source>
</evidence>
<dbReference type="PANTHER" id="PTHR42770:SF7">
    <property type="entry name" value="MEMBRANE PROTEIN"/>
    <property type="match status" value="1"/>
</dbReference>
<feature type="transmembrane region" description="Helical" evidence="5">
    <location>
        <begin position="420"/>
        <end position="444"/>
    </location>
</feature>
<dbReference type="Pfam" id="PF00324">
    <property type="entry name" value="AA_permease"/>
    <property type="match status" value="1"/>
</dbReference>
<evidence type="ECO:0000256" key="3">
    <source>
        <dbReference type="ARBA" id="ARBA00022989"/>
    </source>
</evidence>
<keyword evidence="8" id="KW-1185">Reference proteome</keyword>
<dbReference type="OrthoDB" id="9762947at2"/>
<comment type="caution">
    <text evidence="7">The sequence shown here is derived from an EMBL/GenBank/DDBJ whole genome shotgun (WGS) entry which is preliminary data.</text>
</comment>
<feature type="transmembrane region" description="Helical" evidence="5">
    <location>
        <begin position="117"/>
        <end position="136"/>
    </location>
</feature>
<dbReference type="EMBL" id="SLZW01000003">
    <property type="protein sequence ID" value="TCS63431.1"/>
    <property type="molecule type" value="Genomic_DNA"/>
</dbReference>
<evidence type="ECO:0000256" key="5">
    <source>
        <dbReference type="SAM" id="Phobius"/>
    </source>
</evidence>
<keyword evidence="4 5" id="KW-0472">Membrane</keyword>
<feature type="transmembrane region" description="Helical" evidence="5">
    <location>
        <begin position="148"/>
        <end position="165"/>
    </location>
</feature>
<organism evidence="7 8">
    <name type="scientific">Varunaivibrio sulfuroxidans</name>
    <dbReference type="NCBI Taxonomy" id="1773489"/>
    <lineage>
        <taxon>Bacteria</taxon>
        <taxon>Pseudomonadati</taxon>
        <taxon>Pseudomonadota</taxon>
        <taxon>Alphaproteobacteria</taxon>
        <taxon>Rhodospirillales</taxon>
        <taxon>Magnetovibrionaceae</taxon>
        <taxon>Varunaivibrio</taxon>
    </lineage>
</organism>
<feature type="transmembrane region" description="Helical" evidence="5">
    <location>
        <begin position="301"/>
        <end position="325"/>
    </location>
</feature>
<name>A0A4V2UNV1_9PROT</name>
<dbReference type="Gene3D" id="1.20.1740.10">
    <property type="entry name" value="Amino acid/polyamine transporter I"/>
    <property type="match status" value="1"/>
</dbReference>
<gene>
    <name evidence="7" type="ORF">EDD55_10352</name>
</gene>
<evidence type="ECO:0000259" key="6">
    <source>
        <dbReference type="Pfam" id="PF00324"/>
    </source>
</evidence>
<reference evidence="7 8" key="1">
    <citation type="submission" date="2019-03" db="EMBL/GenBank/DDBJ databases">
        <title>Genomic Encyclopedia of Type Strains, Phase IV (KMG-IV): sequencing the most valuable type-strain genomes for metagenomic binning, comparative biology and taxonomic classification.</title>
        <authorList>
            <person name="Goeker M."/>
        </authorList>
    </citation>
    <scope>NUCLEOTIDE SEQUENCE [LARGE SCALE GENOMIC DNA]</scope>
    <source>
        <strain evidence="7 8">DSM 101688</strain>
    </source>
</reference>
<dbReference type="GO" id="GO:0055085">
    <property type="term" value="P:transmembrane transport"/>
    <property type="evidence" value="ECO:0007669"/>
    <property type="project" value="InterPro"/>
</dbReference>
<evidence type="ECO:0000313" key="8">
    <source>
        <dbReference type="Proteomes" id="UP000295304"/>
    </source>
</evidence>
<proteinExistence type="predicted"/>
<sequence>MSDKKKVGSVTYRQADDGYFENRGLRRYAGVWSLWALGVGAVISGDFFGWNFGLTSGGFGGLLYATVIIAVMYIGMCYSLAEMSPALPHTGGAYSFGRTAMGPWGGFITGLAENMEYVLTPAVIVVGIGGYMGAIFNDLFGVQIADPVWWLVSYAVFVGLNFWGVELTFKFSVFITFLALLILLVFWIGAIPLFHWDNLLTVAPDPGHGAWLPKGMMGIAYALPFAMWFYLAIEQLPLAAEESHDPARDMPKGLLYGILTLIIASVLTLFLNAGIAPGAAVVGKSSEPLFLAFKTIFGEGAGAALLALIAVAGLIASFHTIIYAYGRNIYSLSRAGYFPHWMSVTHSKRKTPHVALVLGAVVGYVVALIIQFGDKIFGGVPVGGVLLNMAVFGAVIAYVMQMISFVILRKKYPDIERPYVSPLGNGGAIVSALIAAITLVFLFFTPDYRPGIYGCAAWFGAGLVYFYFVGRHKLILSPEEEFAITGGHHGHPETEGYGHTAIE</sequence>
<dbReference type="InterPro" id="IPR050367">
    <property type="entry name" value="APC_superfamily"/>
</dbReference>
<feature type="transmembrane region" description="Helical" evidence="5">
    <location>
        <begin position="29"/>
        <end position="50"/>
    </location>
</feature>
<feature type="transmembrane region" description="Helical" evidence="5">
    <location>
        <begin position="172"/>
        <end position="195"/>
    </location>
</feature>
<keyword evidence="2 5" id="KW-0812">Transmembrane</keyword>
<protein>
    <submittedName>
        <fullName evidence="7">Ethanolamine:proton symporter (EAT family)</fullName>
    </submittedName>
</protein>
<evidence type="ECO:0000313" key="7">
    <source>
        <dbReference type="EMBL" id="TCS63431.1"/>
    </source>
</evidence>
<dbReference type="RefSeq" id="WP_132938410.1">
    <property type="nucleotide sequence ID" value="NZ_CP119676.1"/>
</dbReference>
<feature type="transmembrane region" description="Helical" evidence="5">
    <location>
        <begin position="254"/>
        <end position="281"/>
    </location>
</feature>
<dbReference type="GO" id="GO:0016020">
    <property type="term" value="C:membrane"/>
    <property type="evidence" value="ECO:0007669"/>
    <property type="project" value="UniProtKB-SubCell"/>
</dbReference>
<feature type="transmembrane region" description="Helical" evidence="5">
    <location>
        <begin position="385"/>
        <end position="408"/>
    </location>
</feature>
<dbReference type="PANTHER" id="PTHR42770">
    <property type="entry name" value="AMINO ACID TRANSPORTER-RELATED"/>
    <property type="match status" value="1"/>
</dbReference>
<comment type="subcellular location">
    <subcellularLocation>
        <location evidence="1">Membrane</location>
        <topology evidence="1">Multi-pass membrane protein</topology>
    </subcellularLocation>
</comment>
<evidence type="ECO:0000256" key="1">
    <source>
        <dbReference type="ARBA" id="ARBA00004141"/>
    </source>
</evidence>
<feature type="transmembrane region" description="Helical" evidence="5">
    <location>
        <begin position="62"/>
        <end position="81"/>
    </location>
</feature>
<accession>A0A4V2UNV1</accession>
<feature type="transmembrane region" description="Helical" evidence="5">
    <location>
        <begin position="215"/>
        <end position="233"/>
    </location>
</feature>
<keyword evidence="3 5" id="KW-1133">Transmembrane helix</keyword>
<dbReference type="Proteomes" id="UP000295304">
    <property type="component" value="Unassembled WGS sequence"/>
</dbReference>
<dbReference type="PIRSF" id="PIRSF006060">
    <property type="entry name" value="AA_transporter"/>
    <property type="match status" value="1"/>
</dbReference>
<feature type="domain" description="Amino acid permease/ SLC12A" evidence="6">
    <location>
        <begin position="44"/>
        <end position="449"/>
    </location>
</feature>
<dbReference type="InterPro" id="IPR004841">
    <property type="entry name" value="AA-permease/SLC12A_dom"/>
</dbReference>
<feature type="transmembrane region" description="Helical" evidence="5">
    <location>
        <begin position="450"/>
        <end position="468"/>
    </location>
</feature>
<feature type="transmembrane region" description="Helical" evidence="5">
    <location>
        <begin position="354"/>
        <end position="373"/>
    </location>
</feature>